<sequence>MGLFDKKEPETIEVAGHALVCPICGGTLFWSREAQLNTSMASFFNLDWANKSATCFVCAKCTHISWFLG</sequence>
<proteinExistence type="predicted"/>
<dbReference type="AlphaFoldDB" id="A0A4Q1JJT9"/>
<comment type="caution">
    <text evidence="1">The sequence shown here is derived from an EMBL/GenBank/DDBJ whole genome shotgun (WGS) entry which is preliminary data.</text>
</comment>
<dbReference type="RefSeq" id="WP_129255121.1">
    <property type="nucleotide sequence ID" value="NZ_SAXA01000012.1"/>
</dbReference>
<gene>
    <name evidence="1" type="ORF">EO244_13025</name>
</gene>
<protein>
    <recommendedName>
        <fullName evidence="3">DNA-binding protein</fullName>
    </recommendedName>
</protein>
<name>A0A4Q1JJT9_9BACT</name>
<organism evidence="1 2">
    <name type="scientific">Ancylomarina salipaludis</name>
    <dbReference type="NCBI Taxonomy" id="2501299"/>
    <lineage>
        <taxon>Bacteria</taxon>
        <taxon>Pseudomonadati</taxon>
        <taxon>Bacteroidota</taxon>
        <taxon>Bacteroidia</taxon>
        <taxon>Marinilabiliales</taxon>
        <taxon>Marinifilaceae</taxon>
        <taxon>Ancylomarina</taxon>
    </lineage>
</organism>
<evidence type="ECO:0008006" key="3">
    <source>
        <dbReference type="Google" id="ProtNLM"/>
    </source>
</evidence>
<evidence type="ECO:0000313" key="2">
    <source>
        <dbReference type="Proteomes" id="UP000289703"/>
    </source>
</evidence>
<evidence type="ECO:0000313" key="1">
    <source>
        <dbReference type="EMBL" id="RXQ91020.1"/>
    </source>
</evidence>
<dbReference type="Proteomes" id="UP000289703">
    <property type="component" value="Unassembled WGS sequence"/>
</dbReference>
<accession>A0A4Q1JJT9</accession>
<dbReference type="OrthoDB" id="72206at2"/>
<reference evidence="1 2" key="1">
    <citation type="submission" date="2019-01" db="EMBL/GenBank/DDBJ databases">
        <title>Ancylomarina salipaludis sp. nov., isolated from a salt marsh.</title>
        <authorList>
            <person name="Yoon J.-H."/>
        </authorList>
    </citation>
    <scope>NUCLEOTIDE SEQUENCE [LARGE SCALE GENOMIC DNA]</scope>
    <source>
        <strain evidence="1 2">SHSM-M15</strain>
    </source>
</reference>
<keyword evidence="2" id="KW-1185">Reference proteome</keyword>
<dbReference type="EMBL" id="SAXA01000012">
    <property type="protein sequence ID" value="RXQ91020.1"/>
    <property type="molecule type" value="Genomic_DNA"/>
</dbReference>